<keyword evidence="1" id="KW-0808">Transferase</keyword>
<proteinExistence type="predicted"/>
<dbReference type="AlphaFoldDB" id="A0A6M4MF82"/>
<protein>
    <submittedName>
        <fullName evidence="1">Glycosyltransferase</fullName>
    </submittedName>
</protein>
<dbReference type="Proteomes" id="UP000219285">
    <property type="component" value="Chromosome"/>
</dbReference>
<evidence type="ECO:0000313" key="1">
    <source>
        <dbReference type="EMBL" id="QJR81528.1"/>
    </source>
</evidence>
<dbReference type="Gene3D" id="3.40.50.2000">
    <property type="entry name" value="Glycogen Phosphorylase B"/>
    <property type="match status" value="1"/>
</dbReference>
<name>A0A6M4MF82_9ALTE</name>
<gene>
    <name evidence="1" type="ORF">CA267_012420</name>
</gene>
<organism evidence="1 2">
    <name type="scientific">Alteromonas pelagimontana</name>
    <dbReference type="NCBI Taxonomy" id="1858656"/>
    <lineage>
        <taxon>Bacteria</taxon>
        <taxon>Pseudomonadati</taxon>
        <taxon>Pseudomonadota</taxon>
        <taxon>Gammaproteobacteria</taxon>
        <taxon>Alteromonadales</taxon>
        <taxon>Alteromonadaceae</taxon>
        <taxon>Alteromonas/Salinimonas group</taxon>
        <taxon>Alteromonas</taxon>
    </lineage>
</organism>
<dbReference type="KEGG" id="apel:CA267_012420"/>
<dbReference type="GO" id="GO:0016740">
    <property type="term" value="F:transferase activity"/>
    <property type="evidence" value="ECO:0007669"/>
    <property type="project" value="UniProtKB-KW"/>
</dbReference>
<keyword evidence="2" id="KW-1185">Reference proteome</keyword>
<accession>A0A6M4MF82</accession>
<dbReference type="EMBL" id="CP052766">
    <property type="protein sequence ID" value="QJR81528.1"/>
    <property type="molecule type" value="Genomic_DNA"/>
</dbReference>
<dbReference type="RefSeq" id="WP_075607274.1">
    <property type="nucleotide sequence ID" value="NZ_CP052766.1"/>
</dbReference>
<dbReference type="OrthoDB" id="9802649at2"/>
<evidence type="ECO:0000313" key="2">
    <source>
        <dbReference type="Proteomes" id="UP000219285"/>
    </source>
</evidence>
<reference evidence="1 2" key="2">
    <citation type="submission" date="2020-04" db="EMBL/GenBank/DDBJ databases">
        <title>Complete genome sequence of Alteromonas pelagimontana 5.12T.</title>
        <authorList>
            <person name="Sinha R.K."/>
            <person name="Krishnan K.P."/>
            <person name="Kurian J.P."/>
        </authorList>
    </citation>
    <scope>NUCLEOTIDE SEQUENCE [LARGE SCALE GENOMIC DNA]</scope>
    <source>
        <strain evidence="1 2">5.12</strain>
    </source>
</reference>
<dbReference type="SUPFAM" id="SSF53756">
    <property type="entry name" value="UDP-Glycosyltransferase/glycogen phosphorylase"/>
    <property type="match status" value="1"/>
</dbReference>
<reference evidence="2" key="1">
    <citation type="submission" date="2014-12" db="EMBL/GenBank/DDBJ databases">
        <title>Complete genome sequence of a multi-drug resistant Klebsiella pneumoniae.</title>
        <authorList>
            <person name="Hua X."/>
            <person name="Chen Q."/>
            <person name="Li X."/>
            <person name="Feng Y."/>
            <person name="Ruan Z."/>
            <person name="Yu Y."/>
        </authorList>
    </citation>
    <scope>NUCLEOTIDE SEQUENCE [LARGE SCALE GENOMIC DNA]</scope>
    <source>
        <strain evidence="2">5.12</strain>
    </source>
</reference>
<sequence>MSLKEANSLVRQDKLLEAKKIYNKIYKSSSPTIREQIEFNLKLINKKLLNNGNHKSFSVHLSFEEPTFVGIASIPSREYALLETVKSLVKQVDKIGIFLDGYSEIPDFLKDNKKILIKRSQDFDRKVGDAGKFFWVDEHKGFYFTCDDDLIYPNDYVARIKQKIISKREPVVVGWHGSLILCPFKNYYNKNSRRVFTFGSARPEDTPVHILGTGCVGFHTSSFNVNFCDFPTPNMADVYFAKLGQEQKVPFIVIKHEKEEIQEVPDTREVSIYQHSHSNKDTEHNTKTTQNEVVSSIDWNVNYLKNSLDILIVGRFLINEKGGIFKSSRLLVEGLTQLGHRVSTCCLSQIDEFDFSSKKFDFSIIYAPDPERPDFSNCIDKVQLMIRLGVVCAVNFSFNLNENRTRWIERKLTELNSPFSYPRCFFASFSNSTSALFSEDISSMIVPFPKTISLNLKGKERLRYSEREGIFLGDLAKLLDEKLTHGNLLPWIEELSKRLPHVNLYAIKHYHTDLDYPKNIKVIPYTKNIENVLGNYRLCINLTPGATFEMVPLEALLSGTPVLHRRMPQSLSEYLSPVSIEINSPKELGEVCQRIYENENIWNRLSKAGSGSYEFFRIENITAALDLSIRKCLNRSGN</sequence>